<gene>
    <name evidence="1" type="ORF">BH720_25330</name>
</gene>
<dbReference type="AlphaFoldDB" id="A0A1E5QCK0"/>
<protein>
    <recommendedName>
        <fullName evidence="2">Sigma-70 family RNA polymerase sigma factor</fullName>
    </recommendedName>
</protein>
<dbReference type="OrthoDB" id="451633at2"/>
<proteinExistence type="predicted"/>
<comment type="caution">
    <text evidence="1">The sequence shown here is derived from an EMBL/GenBank/DDBJ whole genome shotgun (WGS) entry which is preliminary data.</text>
</comment>
<evidence type="ECO:0008006" key="2">
    <source>
        <dbReference type="Google" id="ProtNLM"/>
    </source>
</evidence>
<dbReference type="RefSeq" id="WP_069970009.1">
    <property type="nucleotide sequence ID" value="NZ_CM124774.1"/>
</dbReference>
<dbReference type="EMBL" id="MJGC01000132">
    <property type="protein sequence ID" value="OEJ72402.1"/>
    <property type="molecule type" value="Genomic_DNA"/>
</dbReference>
<dbReference type="SUPFAM" id="SSF88659">
    <property type="entry name" value="Sigma3 and sigma4 domains of RNA polymerase sigma factors"/>
    <property type="match status" value="1"/>
</dbReference>
<evidence type="ECO:0000313" key="1">
    <source>
        <dbReference type="EMBL" id="OEJ72402.1"/>
    </source>
</evidence>
<reference evidence="1" key="1">
    <citation type="submission" date="2016-09" db="EMBL/GenBank/DDBJ databases">
        <title>Draft genome of thermotolerant cyanobacterium Desertifilum sp. strain IPPAS B-1220.</title>
        <authorList>
            <person name="Sinetova M.A."/>
            <person name="Bolakhan K."/>
            <person name="Zayadan B.K."/>
            <person name="Mironov K.S."/>
            <person name="Ustinova V."/>
            <person name="Kupriyanova E.V."/>
            <person name="Sidorov R.A."/>
            <person name="Skrypnik A.N."/>
            <person name="Gogoleva N.E."/>
            <person name="Gogolev Y.V."/>
            <person name="Los D.A."/>
        </authorList>
    </citation>
    <scope>NUCLEOTIDE SEQUENCE [LARGE SCALE GENOMIC DNA]</scope>
    <source>
        <strain evidence="1">IPPAS B-1220</strain>
    </source>
</reference>
<accession>A0A1E5QCK0</accession>
<sequence length="210" mass="24356">MNSPGNGSLDTLLQQLALEAQQHPPCSQERYFALTKLVNAILQSKRLYRPSSQQFLNYDDIYNEARQELFLYICKNIGNYNPEIGSVMAWVNSLMERRFIRDARAKESKHRKTLSDLDNIPQEDPPPESLAELVKKCLIEDLGGHFQREHITNRADANLRAIALLRLEGKTWKEVSQEFDIPIPTLSSFYQRSLRKLTPLLQDFCLNYEK</sequence>
<dbReference type="STRING" id="1781255.BH720_25330"/>
<dbReference type="InterPro" id="IPR013324">
    <property type="entry name" value="RNA_pol_sigma_r3/r4-like"/>
</dbReference>
<organism evidence="1">
    <name type="scientific">Desertifilum tharense IPPAS B-1220</name>
    <dbReference type="NCBI Taxonomy" id="1781255"/>
    <lineage>
        <taxon>Bacteria</taxon>
        <taxon>Bacillati</taxon>
        <taxon>Cyanobacteriota</taxon>
        <taxon>Cyanophyceae</taxon>
        <taxon>Desertifilales</taxon>
        <taxon>Desertifilaceae</taxon>
        <taxon>Desertifilum</taxon>
    </lineage>
</organism>
<name>A0A1E5QCK0_9CYAN</name>